<dbReference type="Pfam" id="PF02518">
    <property type="entry name" value="HATPase_c"/>
    <property type="match status" value="1"/>
</dbReference>
<dbReference type="SUPFAM" id="SSF52172">
    <property type="entry name" value="CheY-like"/>
    <property type="match status" value="1"/>
</dbReference>
<dbReference type="Pfam" id="PF08447">
    <property type="entry name" value="PAS_3"/>
    <property type="match status" value="3"/>
</dbReference>
<accession>A0A916JBY6</accession>
<keyword evidence="8" id="KW-0418">Kinase</keyword>
<evidence type="ECO:0000313" key="8">
    <source>
        <dbReference type="EMBL" id="CAG5003080.1"/>
    </source>
</evidence>
<evidence type="ECO:0000259" key="6">
    <source>
        <dbReference type="PROSITE" id="PS50110"/>
    </source>
</evidence>
<dbReference type="SUPFAM" id="SSF55874">
    <property type="entry name" value="ATPase domain of HSP90 chaperone/DNA topoisomerase II/histidine kinase"/>
    <property type="match status" value="1"/>
</dbReference>
<dbReference type="SMART" id="SM00448">
    <property type="entry name" value="REC"/>
    <property type="match status" value="1"/>
</dbReference>
<dbReference type="InterPro" id="IPR000700">
    <property type="entry name" value="PAS-assoc_C"/>
</dbReference>
<protein>
    <recommendedName>
        <fullName evidence="2">histidine kinase</fullName>
        <ecNumber evidence="2">2.7.13.3</ecNumber>
    </recommendedName>
</protein>
<dbReference type="SMART" id="SM00086">
    <property type="entry name" value="PAC"/>
    <property type="match status" value="4"/>
</dbReference>
<dbReference type="PANTHER" id="PTHR45339">
    <property type="entry name" value="HYBRID SIGNAL TRANSDUCTION HISTIDINE KINASE J"/>
    <property type="match status" value="1"/>
</dbReference>
<evidence type="ECO:0000256" key="3">
    <source>
        <dbReference type="ARBA" id="ARBA00022553"/>
    </source>
</evidence>
<evidence type="ECO:0000256" key="1">
    <source>
        <dbReference type="ARBA" id="ARBA00000085"/>
    </source>
</evidence>
<dbReference type="InterPro" id="IPR001789">
    <property type="entry name" value="Sig_transdc_resp-reg_receiver"/>
</dbReference>
<dbReference type="PRINTS" id="PR00344">
    <property type="entry name" value="BCTRLSENSOR"/>
</dbReference>
<dbReference type="PROSITE" id="PS50109">
    <property type="entry name" value="HIS_KIN"/>
    <property type="match status" value="1"/>
</dbReference>
<dbReference type="Proteomes" id="UP000680038">
    <property type="component" value="Unassembled WGS sequence"/>
</dbReference>
<dbReference type="PROSITE" id="PS50113">
    <property type="entry name" value="PAC"/>
    <property type="match status" value="3"/>
</dbReference>
<evidence type="ECO:0000259" key="7">
    <source>
        <dbReference type="PROSITE" id="PS50113"/>
    </source>
</evidence>
<dbReference type="SMART" id="SM00091">
    <property type="entry name" value="PAS"/>
    <property type="match status" value="4"/>
</dbReference>
<dbReference type="Gene3D" id="2.10.70.100">
    <property type="match status" value="1"/>
</dbReference>
<feature type="domain" description="PAC" evidence="7">
    <location>
        <begin position="335"/>
        <end position="385"/>
    </location>
</feature>
<dbReference type="InterPro" id="IPR035965">
    <property type="entry name" value="PAS-like_dom_sf"/>
</dbReference>
<dbReference type="Gene3D" id="3.40.50.2300">
    <property type="match status" value="1"/>
</dbReference>
<keyword evidence="9" id="KW-1185">Reference proteome</keyword>
<dbReference type="SUPFAM" id="SSF55785">
    <property type="entry name" value="PYP-like sensor domain (PAS domain)"/>
    <property type="match status" value="4"/>
</dbReference>
<evidence type="ECO:0000256" key="4">
    <source>
        <dbReference type="PROSITE-ProRule" id="PRU00169"/>
    </source>
</evidence>
<dbReference type="EC" id="2.7.13.3" evidence="2"/>
<dbReference type="InterPro" id="IPR003594">
    <property type="entry name" value="HATPase_dom"/>
</dbReference>
<feature type="modified residue" description="4-aspartylphosphate" evidence="4">
    <location>
        <position position="823"/>
    </location>
</feature>
<gene>
    <name evidence="8" type="primary">rcsC_15</name>
    <name evidence="8" type="ORF">DYBT9275_03046</name>
</gene>
<sequence length="902" mass="102091">MPSDNAAKLPVEVLELAISGLGSGIWDWDLANGTHTWSDQFYTLLGYRPGEISADFVTLTEILCHPQDGPILAGAVVNLKENENVYDLQLRLRTKNNGYRYFKCAGTSQFLGGKLLRHVGTISDIHEKYTYKQGLLENENLLKEVGRLAMIGAWELDLITRERRWSPQMYSIYGLEETANLDNFSTANFYNPWARLLIDQAVEQAKINGTPWDLEIPLISAQGNEVWVRNIGRAEMINGKPVKLFGVMQDLTENRLLEEKVSVIFHHSVDAHILLTAGGVIDCNQAAMEMLHFQDKSELISLPFSFFFPEVQPDGINSAEKFKEIYELSTQTGYQRFEWVNRRKDGITLPVEVTLKPTTFNNREALLVIWHDITARKLADDRLKRNQAMLSETQQLTHSGSWETNLLTGENFWSDETFRIFGMDPEKDMPVGDTFVERIYPDDREKFLSSIQNVIKFATVASFDYRLMYADGSMRFLHTIAKPDCDADGNVVKLYGAVIDIDERKKAEFELIKAKELADAANIAKSQFLSVMSHEIRTPLNAIIGFTNLLLANTPLPHQMEYLNFLKYSADNLLVLINDILDYSKIEAGKIEFEEVDFNILKLMENIRLSLLQMAEEKGLKLKLATDDALNVLLKGDPVRLGQVLTNLVSNAVKFTKQGEVIMSATLIAHCNDVMTIEFKITDTGIGIPHDKITNIFDQFTQASSDTTRNYGGSGLGLAITKRLLQLQHSEIFVESQEGKGSVFHFRLDFQTGGKTAAIPAETPEVKTSIKGVRILLAEDNKVNVVLMNHFFRQWEVDCSVAENGLIAYDMIQKNDYDMVFMDLQMPELDGLEATVRIRQLKEKKYKNIPIIALTASAMNDIKDSVFKAGMNDYLSKPFNPSDVYNKIATYNRLTTDQLYQS</sequence>
<keyword evidence="8" id="KW-0808">Transferase</keyword>
<dbReference type="Gene3D" id="1.10.287.130">
    <property type="match status" value="1"/>
</dbReference>
<dbReference type="InterPro" id="IPR000014">
    <property type="entry name" value="PAS"/>
</dbReference>
<dbReference type="NCBIfam" id="TIGR00229">
    <property type="entry name" value="sensory_box"/>
    <property type="match status" value="2"/>
</dbReference>
<dbReference type="Gene3D" id="3.30.450.20">
    <property type="entry name" value="PAS domain"/>
    <property type="match status" value="4"/>
</dbReference>
<evidence type="ECO:0000313" key="9">
    <source>
        <dbReference type="Proteomes" id="UP000680038"/>
    </source>
</evidence>
<feature type="domain" description="Histidine kinase" evidence="5">
    <location>
        <begin position="531"/>
        <end position="752"/>
    </location>
</feature>
<dbReference type="CDD" id="cd00082">
    <property type="entry name" value="HisKA"/>
    <property type="match status" value="1"/>
</dbReference>
<dbReference type="GO" id="GO:0000155">
    <property type="term" value="F:phosphorelay sensor kinase activity"/>
    <property type="evidence" value="ECO:0007669"/>
    <property type="project" value="InterPro"/>
</dbReference>
<dbReference type="SMART" id="SM00387">
    <property type="entry name" value="HATPase_c"/>
    <property type="match status" value="1"/>
</dbReference>
<feature type="domain" description="Response regulatory" evidence="6">
    <location>
        <begin position="774"/>
        <end position="892"/>
    </location>
</feature>
<dbReference type="InterPro" id="IPR005467">
    <property type="entry name" value="His_kinase_dom"/>
</dbReference>
<name>A0A916JBY6_9BACT</name>
<dbReference type="InterPro" id="IPR036097">
    <property type="entry name" value="HisK_dim/P_sf"/>
</dbReference>
<dbReference type="InterPro" id="IPR013655">
    <property type="entry name" value="PAS_fold_3"/>
</dbReference>
<evidence type="ECO:0000259" key="5">
    <source>
        <dbReference type="PROSITE" id="PS50109"/>
    </source>
</evidence>
<comment type="caution">
    <text evidence="8">The sequence shown here is derived from an EMBL/GenBank/DDBJ whole genome shotgun (WGS) entry which is preliminary data.</text>
</comment>
<dbReference type="InterPro" id="IPR001610">
    <property type="entry name" value="PAC"/>
</dbReference>
<dbReference type="InterPro" id="IPR003661">
    <property type="entry name" value="HisK_dim/P_dom"/>
</dbReference>
<dbReference type="AlphaFoldDB" id="A0A916JBY6"/>
<dbReference type="Pfam" id="PF00512">
    <property type="entry name" value="HisKA"/>
    <property type="match status" value="1"/>
</dbReference>
<dbReference type="Pfam" id="PF13426">
    <property type="entry name" value="PAS_9"/>
    <property type="match status" value="1"/>
</dbReference>
<organism evidence="8 9">
    <name type="scientific">Dyadobacter helix</name>
    <dbReference type="NCBI Taxonomy" id="2822344"/>
    <lineage>
        <taxon>Bacteria</taxon>
        <taxon>Pseudomonadati</taxon>
        <taxon>Bacteroidota</taxon>
        <taxon>Cytophagia</taxon>
        <taxon>Cytophagales</taxon>
        <taxon>Spirosomataceae</taxon>
        <taxon>Dyadobacter</taxon>
    </lineage>
</organism>
<dbReference type="Gene3D" id="3.30.565.10">
    <property type="entry name" value="Histidine kinase-like ATPase, C-terminal domain"/>
    <property type="match status" value="1"/>
</dbReference>
<reference evidence="8" key="1">
    <citation type="submission" date="2021-04" db="EMBL/GenBank/DDBJ databases">
        <authorList>
            <person name="Rodrigo-Torres L."/>
            <person name="Arahal R. D."/>
            <person name="Lucena T."/>
        </authorList>
    </citation>
    <scope>NUCLEOTIDE SEQUENCE</scope>
    <source>
        <strain evidence="8">CECT 9275</strain>
    </source>
</reference>
<dbReference type="CDD" id="cd17546">
    <property type="entry name" value="REC_hyHK_CKI1_RcsC-like"/>
    <property type="match status" value="1"/>
</dbReference>
<dbReference type="Pfam" id="PF00072">
    <property type="entry name" value="Response_reg"/>
    <property type="match status" value="1"/>
</dbReference>
<proteinExistence type="predicted"/>
<dbReference type="PANTHER" id="PTHR45339:SF5">
    <property type="entry name" value="HISTIDINE KINASE"/>
    <property type="match status" value="1"/>
</dbReference>
<dbReference type="InterPro" id="IPR004358">
    <property type="entry name" value="Sig_transdc_His_kin-like_C"/>
</dbReference>
<feature type="domain" description="PAC" evidence="7">
    <location>
        <begin position="212"/>
        <end position="263"/>
    </location>
</feature>
<dbReference type="InterPro" id="IPR036890">
    <property type="entry name" value="HATPase_C_sf"/>
</dbReference>
<dbReference type="CDD" id="cd16922">
    <property type="entry name" value="HATPase_EvgS-ArcB-TorS-like"/>
    <property type="match status" value="1"/>
</dbReference>
<dbReference type="CDD" id="cd00130">
    <property type="entry name" value="PAS"/>
    <property type="match status" value="3"/>
</dbReference>
<dbReference type="SMART" id="SM00388">
    <property type="entry name" value="HisKA"/>
    <property type="match status" value="1"/>
</dbReference>
<dbReference type="FunFam" id="3.30.565.10:FF:000010">
    <property type="entry name" value="Sensor histidine kinase RcsC"/>
    <property type="match status" value="1"/>
</dbReference>
<keyword evidence="3 4" id="KW-0597">Phosphoprotein</keyword>
<dbReference type="RefSeq" id="WP_215239594.1">
    <property type="nucleotide sequence ID" value="NZ_CAJRAF010000002.1"/>
</dbReference>
<dbReference type="PROSITE" id="PS50110">
    <property type="entry name" value="RESPONSE_REGULATORY"/>
    <property type="match status" value="1"/>
</dbReference>
<dbReference type="InterPro" id="IPR011006">
    <property type="entry name" value="CheY-like_superfamily"/>
</dbReference>
<feature type="domain" description="PAC" evidence="7">
    <location>
        <begin position="461"/>
        <end position="513"/>
    </location>
</feature>
<dbReference type="EMBL" id="CAJRAF010000002">
    <property type="protein sequence ID" value="CAG5003080.1"/>
    <property type="molecule type" value="Genomic_DNA"/>
</dbReference>
<comment type="catalytic activity">
    <reaction evidence="1">
        <text>ATP + protein L-histidine = ADP + protein N-phospho-L-histidine.</text>
        <dbReference type="EC" id="2.7.13.3"/>
    </reaction>
</comment>
<evidence type="ECO:0000256" key="2">
    <source>
        <dbReference type="ARBA" id="ARBA00012438"/>
    </source>
</evidence>
<dbReference type="SUPFAM" id="SSF47384">
    <property type="entry name" value="Homodimeric domain of signal transducing histidine kinase"/>
    <property type="match status" value="1"/>
</dbReference>